<dbReference type="RefSeq" id="WP_014145056.1">
    <property type="nucleotide sequence ID" value="NC_016111.1"/>
</dbReference>
<name>F8JSH8_STREN</name>
<sequence>MDADGGRGLLLVRLCADDWGGHAIGDELFGVPAKVIWFELVPEW</sequence>
<organism evidence="1 2">
    <name type="scientific">Streptantibioticus cattleyicolor (strain ATCC 35852 / DSM 46488 / JCM 4925 / NBRC 14057 / NRRL 8057)</name>
    <name type="common">Streptomyces cattleya</name>
    <dbReference type="NCBI Taxonomy" id="1003195"/>
    <lineage>
        <taxon>Bacteria</taxon>
        <taxon>Bacillati</taxon>
        <taxon>Actinomycetota</taxon>
        <taxon>Actinomycetes</taxon>
        <taxon>Kitasatosporales</taxon>
        <taxon>Streptomycetaceae</taxon>
        <taxon>Streptantibioticus</taxon>
    </lineage>
</organism>
<dbReference type="Proteomes" id="UP000007842">
    <property type="component" value="Chromosome"/>
</dbReference>
<evidence type="ECO:0000313" key="1">
    <source>
        <dbReference type="EMBL" id="AEW96701.1"/>
    </source>
</evidence>
<keyword evidence="2" id="KW-1185">Reference proteome</keyword>
<accession>F8JSH8</accession>
<accession>G8WSZ6</accession>
<dbReference type="HOGENOM" id="CLU_3222492_0_0_11"/>
<reference evidence="2" key="1">
    <citation type="submission" date="2011-12" db="EMBL/GenBank/DDBJ databases">
        <title>Complete genome sequence of Streptomyces cattleya strain DSM 46488.</title>
        <authorList>
            <person name="Ou H.-Y."/>
            <person name="Li P."/>
            <person name="Zhao C."/>
            <person name="O'Hagan D."/>
            <person name="Deng Z."/>
        </authorList>
    </citation>
    <scope>NUCLEOTIDE SEQUENCE [LARGE SCALE GENOMIC DNA]</scope>
    <source>
        <strain evidence="2">ATCC 35852 / DSM 46488 / JCM 4925 / NBRC 14057 / NRRL 8057</strain>
    </source>
</reference>
<dbReference type="EMBL" id="CP003219">
    <property type="protein sequence ID" value="AEW96701.1"/>
    <property type="molecule type" value="Genomic_DNA"/>
</dbReference>
<dbReference type="AlphaFoldDB" id="F8JSH8"/>
<gene>
    <name evidence="1" type="ordered locus">SCATT_43300</name>
</gene>
<evidence type="ECO:0000313" key="2">
    <source>
        <dbReference type="Proteomes" id="UP000007842"/>
    </source>
</evidence>
<dbReference type="KEGG" id="sct:SCAT_4344"/>
<protein>
    <submittedName>
        <fullName evidence="1">Uncharacterized protein</fullName>
    </submittedName>
</protein>
<dbReference type="STRING" id="1003195.SCATT_43300"/>
<proteinExistence type="predicted"/>
<dbReference type="PATRIC" id="fig|1003195.11.peg.5784"/>
<dbReference type="eggNOG" id="COG2172">
    <property type="taxonomic scope" value="Bacteria"/>
</dbReference>
<dbReference type="KEGG" id="scy:SCATT_43300"/>